<name>A0ACC0VPP2_9STRA</name>
<reference evidence="1 2" key="1">
    <citation type="journal article" date="2022" name="bioRxiv">
        <title>The genome of the oomycete Peronosclerospora sorghi, a cosmopolitan pathogen of maize and sorghum, is inflated with dispersed pseudogenes.</title>
        <authorList>
            <person name="Fletcher K."/>
            <person name="Martin F."/>
            <person name="Isakeit T."/>
            <person name="Cavanaugh K."/>
            <person name="Magill C."/>
            <person name="Michelmore R."/>
        </authorList>
    </citation>
    <scope>NUCLEOTIDE SEQUENCE [LARGE SCALE GENOMIC DNA]</scope>
    <source>
        <strain evidence="1">P6</strain>
    </source>
</reference>
<proteinExistence type="predicted"/>
<evidence type="ECO:0000313" key="2">
    <source>
        <dbReference type="Proteomes" id="UP001163321"/>
    </source>
</evidence>
<comment type="caution">
    <text evidence="1">The sequence shown here is derived from an EMBL/GenBank/DDBJ whole genome shotgun (WGS) entry which is preliminary data.</text>
</comment>
<accession>A0ACC0VPP2</accession>
<protein>
    <submittedName>
        <fullName evidence="1">Uncharacterized protein</fullName>
    </submittedName>
</protein>
<gene>
    <name evidence="1" type="ORF">PsorP6_003940</name>
</gene>
<dbReference type="EMBL" id="CM047587">
    <property type="protein sequence ID" value="KAI9908429.1"/>
    <property type="molecule type" value="Genomic_DNA"/>
</dbReference>
<sequence length="203" mass="23407">MTSKAKATLLRWTNPLVACKLKWTHHLARAKSWVLLDPHVGCYAINTEVNATEDDQFLAFVQVKNVLKHVEEEEERAIVKDASLPIPDEIGLVSARIVDIRNVNRTGKKLIQYMLEIRTTNYGTIYCWKRYSTIRSLCDLLMKENGMKRRDIPDLPHRHLFGNFSQQTIGERAEKRLKRRGQSRASVMGYSCGRPDCRLQAPQ</sequence>
<evidence type="ECO:0000313" key="1">
    <source>
        <dbReference type="EMBL" id="KAI9908429.1"/>
    </source>
</evidence>
<dbReference type="Proteomes" id="UP001163321">
    <property type="component" value="Chromosome 8"/>
</dbReference>
<keyword evidence="2" id="KW-1185">Reference proteome</keyword>
<organism evidence="1 2">
    <name type="scientific">Peronosclerospora sorghi</name>
    <dbReference type="NCBI Taxonomy" id="230839"/>
    <lineage>
        <taxon>Eukaryota</taxon>
        <taxon>Sar</taxon>
        <taxon>Stramenopiles</taxon>
        <taxon>Oomycota</taxon>
        <taxon>Peronosporomycetes</taxon>
        <taxon>Peronosporales</taxon>
        <taxon>Peronosporaceae</taxon>
        <taxon>Peronosclerospora</taxon>
    </lineage>
</organism>